<dbReference type="Proteomes" id="UP000549394">
    <property type="component" value="Unassembled WGS sequence"/>
</dbReference>
<name>A0A7I8VRT9_9ANNE</name>
<organism evidence="3 4">
    <name type="scientific">Dimorphilus gyrociliatus</name>
    <dbReference type="NCBI Taxonomy" id="2664684"/>
    <lineage>
        <taxon>Eukaryota</taxon>
        <taxon>Metazoa</taxon>
        <taxon>Spiralia</taxon>
        <taxon>Lophotrochozoa</taxon>
        <taxon>Annelida</taxon>
        <taxon>Polychaeta</taxon>
        <taxon>Polychaeta incertae sedis</taxon>
        <taxon>Dinophilidae</taxon>
        <taxon>Dimorphilus</taxon>
    </lineage>
</organism>
<proteinExistence type="predicted"/>
<evidence type="ECO:0000313" key="4">
    <source>
        <dbReference type="Proteomes" id="UP000549394"/>
    </source>
</evidence>
<protein>
    <submittedName>
        <fullName evidence="3">Uncharacterized protein</fullName>
    </submittedName>
</protein>
<accession>A0A7I8VRT9</accession>
<dbReference type="AlphaFoldDB" id="A0A7I8VRT9"/>
<evidence type="ECO:0000256" key="2">
    <source>
        <dbReference type="SAM" id="MobiDB-lite"/>
    </source>
</evidence>
<feature type="compositionally biased region" description="Basic and acidic residues" evidence="2">
    <location>
        <begin position="43"/>
        <end position="64"/>
    </location>
</feature>
<evidence type="ECO:0000313" key="3">
    <source>
        <dbReference type="EMBL" id="CAD5118073.1"/>
    </source>
</evidence>
<feature type="coiled-coil region" evidence="1">
    <location>
        <begin position="98"/>
        <end position="125"/>
    </location>
</feature>
<evidence type="ECO:0000256" key="1">
    <source>
        <dbReference type="SAM" id="Coils"/>
    </source>
</evidence>
<sequence>MQHGKACEFCNETKDNLKALKSKLICTDCIREITGNFKSSIDNPEKIENRRENEQSKRNSSEGDVKFNENISNLAIKANRVSVDLNTLGELNVDPEVMEELLEKVDESVGKMEELQKAINKFKESEK</sequence>
<gene>
    <name evidence="3" type="ORF">DGYR_LOCUS6510</name>
</gene>
<reference evidence="3 4" key="1">
    <citation type="submission" date="2020-08" db="EMBL/GenBank/DDBJ databases">
        <authorList>
            <person name="Hejnol A."/>
        </authorList>
    </citation>
    <scope>NUCLEOTIDE SEQUENCE [LARGE SCALE GENOMIC DNA]</scope>
</reference>
<keyword evidence="1" id="KW-0175">Coiled coil</keyword>
<feature type="region of interest" description="Disordered" evidence="2">
    <location>
        <begin position="40"/>
        <end position="64"/>
    </location>
</feature>
<dbReference type="EMBL" id="CAJFCJ010000008">
    <property type="protein sequence ID" value="CAD5118073.1"/>
    <property type="molecule type" value="Genomic_DNA"/>
</dbReference>
<keyword evidence="4" id="KW-1185">Reference proteome</keyword>
<comment type="caution">
    <text evidence="3">The sequence shown here is derived from an EMBL/GenBank/DDBJ whole genome shotgun (WGS) entry which is preliminary data.</text>
</comment>